<dbReference type="Gene3D" id="1.10.238.10">
    <property type="entry name" value="EF-hand"/>
    <property type="match status" value="1"/>
</dbReference>
<dbReference type="PANTHER" id="PTHR23050">
    <property type="entry name" value="CALCIUM BINDING PROTEIN"/>
    <property type="match status" value="1"/>
</dbReference>
<keyword evidence="5" id="KW-1185">Reference proteome</keyword>
<organism evidence="4 5">
    <name type="scientific">Mya arenaria</name>
    <name type="common">Soft-shell clam</name>
    <dbReference type="NCBI Taxonomy" id="6604"/>
    <lineage>
        <taxon>Eukaryota</taxon>
        <taxon>Metazoa</taxon>
        <taxon>Spiralia</taxon>
        <taxon>Lophotrochozoa</taxon>
        <taxon>Mollusca</taxon>
        <taxon>Bivalvia</taxon>
        <taxon>Autobranchia</taxon>
        <taxon>Heteroconchia</taxon>
        <taxon>Euheterodonta</taxon>
        <taxon>Imparidentia</taxon>
        <taxon>Neoheterodontei</taxon>
        <taxon>Myida</taxon>
        <taxon>Myoidea</taxon>
        <taxon>Myidae</taxon>
        <taxon>Mya</taxon>
    </lineage>
</organism>
<sequence>MALTDSLIVLNTDFTEEQIQRNGKIEFSEFLQLMDKNLRNIEPEELIRSAFDVIDQHGDGFITYQQLRHVVHEMELGFTDDDLRDMITEADTAGDGRVSYQDFMSMMTNNF</sequence>
<dbReference type="InterPro" id="IPR050145">
    <property type="entry name" value="Centrin_CML-like"/>
</dbReference>
<name>A0ABY7FCK0_MYAAR</name>
<evidence type="ECO:0000313" key="5">
    <source>
        <dbReference type="Proteomes" id="UP001164746"/>
    </source>
</evidence>
<dbReference type="Proteomes" id="UP001164746">
    <property type="component" value="Chromosome 11"/>
</dbReference>
<feature type="domain" description="EF-hand" evidence="3">
    <location>
        <begin position="78"/>
        <end position="111"/>
    </location>
</feature>
<proteinExistence type="predicted"/>
<feature type="domain" description="EF-hand" evidence="3">
    <location>
        <begin position="42"/>
        <end position="77"/>
    </location>
</feature>
<evidence type="ECO:0000313" key="4">
    <source>
        <dbReference type="EMBL" id="WAR18706.1"/>
    </source>
</evidence>
<protein>
    <submittedName>
        <fullName evidence="4">CALM-like protein</fullName>
    </submittedName>
</protein>
<dbReference type="InterPro" id="IPR011992">
    <property type="entry name" value="EF-hand-dom_pair"/>
</dbReference>
<dbReference type="InterPro" id="IPR002048">
    <property type="entry name" value="EF_hand_dom"/>
</dbReference>
<accession>A0ABY7FCK0</accession>
<dbReference type="CDD" id="cd00051">
    <property type="entry name" value="EFh"/>
    <property type="match status" value="1"/>
</dbReference>
<dbReference type="PROSITE" id="PS50222">
    <property type="entry name" value="EF_HAND_2"/>
    <property type="match status" value="2"/>
</dbReference>
<gene>
    <name evidence="4" type="ORF">MAR_000544</name>
</gene>
<keyword evidence="1" id="KW-0677">Repeat</keyword>
<dbReference type="SUPFAM" id="SSF47473">
    <property type="entry name" value="EF-hand"/>
    <property type="match status" value="1"/>
</dbReference>
<keyword evidence="2" id="KW-0106">Calcium</keyword>
<dbReference type="EMBL" id="CP111022">
    <property type="protein sequence ID" value="WAR18706.1"/>
    <property type="molecule type" value="Genomic_DNA"/>
</dbReference>
<dbReference type="Pfam" id="PF13499">
    <property type="entry name" value="EF-hand_7"/>
    <property type="match status" value="1"/>
</dbReference>
<reference evidence="4" key="1">
    <citation type="submission" date="2022-11" db="EMBL/GenBank/DDBJ databases">
        <title>Centuries of genome instability and evolution in soft-shell clam transmissible cancer (bioRxiv).</title>
        <authorList>
            <person name="Hart S.F.M."/>
            <person name="Yonemitsu M.A."/>
            <person name="Giersch R.M."/>
            <person name="Beal B.F."/>
            <person name="Arriagada G."/>
            <person name="Davis B.W."/>
            <person name="Ostrander E.A."/>
            <person name="Goff S.P."/>
            <person name="Metzger M.J."/>
        </authorList>
    </citation>
    <scope>NUCLEOTIDE SEQUENCE</scope>
    <source>
        <strain evidence="4">MELC-2E11</strain>
        <tissue evidence="4">Siphon/mantle</tissue>
    </source>
</reference>
<dbReference type="SMART" id="SM00054">
    <property type="entry name" value="EFh"/>
    <property type="match status" value="2"/>
</dbReference>
<evidence type="ECO:0000256" key="2">
    <source>
        <dbReference type="ARBA" id="ARBA00022837"/>
    </source>
</evidence>
<evidence type="ECO:0000256" key="1">
    <source>
        <dbReference type="ARBA" id="ARBA00022737"/>
    </source>
</evidence>
<evidence type="ECO:0000259" key="3">
    <source>
        <dbReference type="PROSITE" id="PS50222"/>
    </source>
</evidence>